<dbReference type="RefSeq" id="WP_021249480.1">
    <property type="nucleotide sequence ID" value="NZ_ATJV01000057.1"/>
</dbReference>
<dbReference type="Gene3D" id="2.40.10.220">
    <property type="entry name" value="predicted glycosyltransferase like domains"/>
    <property type="match status" value="1"/>
</dbReference>
<gene>
    <name evidence="4" type="primary">ycgR</name>
    <name evidence="7" type="ORF">M622_15935</name>
</gene>
<dbReference type="Pfam" id="PF07238">
    <property type="entry name" value="PilZ"/>
    <property type="match status" value="1"/>
</dbReference>
<keyword evidence="2 4" id="KW-0547">Nucleotide-binding</keyword>
<comment type="similarity">
    <text evidence="4">Belongs to the YcgR family.</text>
</comment>
<evidence type="ECO:0000256" key="2">
    <source>
        <dbReference type="ARBA" id="ARBA00022741"/>
    </source>
</evidence>
<comment type="caution">
    <text evidence="7">The sequence shown here is derived from an EMBL/GenBank/DDBJ whole genome shotgun (WGS) entry which is preliminary data.</text>
</comment>
<name>S9ZPH3_9RHOO</name>
<organism evidence="7 8">
    <name type="scientific">Thauera terpenica 58Eu</name>
    <dbReference type="NCBI Taxonomy" id="1348657"/>
    <lineage>
        <taxon>Bacteria</taxon>
        <taxon>Pseudomonadati</taxon>
        <taxon>Pseudomonadota</taxon>
        <taxon>Betaproteobacteria</taxon>
        <taxon>Rhodocyclales</taxon>
        <taxon>Zoogloeaceae</taxon>
        <taxon>Thauera</taxon>
    </lineage>
</organism>
<dbReference type="PATRIC" id="fig|1348657.5.peg.2058"/>
<protein>
    <recommendedName>
        <fullName evidence="4">Flagellar brake protein YcgR</fullName>
    </recommendedName>
    <alternativeName>
        <fullName evidence="4">Cyclic di-GMP binding protein YcgR</fullName>
    </alternativeName>
</protein>
<feature type="domain" description="Type III secretion system flagellar brake protein YcgR PilZN" evidence="6">
    <location>
        <begin position="21"/>
        <end position="126"/>
    </location>
</feature>
<comment type="subcellular location">
    <subcellularLocation>
        <location evidence="4">Bacterial flagellum basal body</location>
    </subcellularLocation>
</comment>
<dbReference type="eggNOG" id="COG5581">
    <property type="taxonomic scope" value="Bacteria"/>
</dbReference>
<dbReference type="STRING" id="1348657.M622_15935"/>
<dbReference type="GO" id="GO:0035438">
    <property type="term" value="F:cyclic-di-GMP binding"/>
    <property type="evidence" value="ECO:0007669"/>
    <property type="project" value="UniProtKB-UniRule"/>
</dbReference>
<dbReference type="OrthoDB" id="5572581at2"/>
<dbReference type="InterPro" id="IPR012349">
    <property type="entry name" value="Split_barrel_FMN-bd"/>
</dbReference>
<keyword evidence="1 4" id="KW-0973">c-di-GMP</keyword>
<comment type="function">
    <text evidence="4">Acts as a flagellar brake, regulating swimming and swarming in a bis-(3'-5') cyclic diguanylic acid (c-di-GMP)-dependent manner. Binds 1 c-di-GMP dimer per subunit. Increasing levels of c-di-GMP lead to decreased motility.</text>
</comment>
<evidence type="ECO:0000259" key="5">
    <source>
        <dbReference type="Pfam" id="PF07238"/>
    </source>
</evidence>
<evidence type="ECO:0000256" key="4">
    <source>
        <dbReference type="HAMAP-Rule" id="MF_01457"/>
    </source>
</evidence>
<dbReference type="GO" id="GO:0071973">
    <property type="term" value="P:bacterial-type flagellum-dependent cell motility"/>
    <property type="evidence" value="ECO:0007669"/>
    <property type="project" value="UniProtKB-UniRule"/>
</dbReference>
<dbReference type="Proteomes" id="UP000015455">
    <property type="component" value="Unassembled WGS sequence"/>
</dbReference>
<dbReference type="InterPro" id="IPR009875">
    <property type="entry name" value="PilZ_domain"/>
</dbReference>
<evidence type="ECO:0000313" key="7">
    <source>
        <dbReference type="EMBL" id="EPZ15422.1"/>
    </source>
</evidence>
<dbReference type="GO" id="GO:0071945">
    <property type="term" value="P:regulation of bacterial-type flagellum-dependent cell motility by regulation of motor speed"/>
    <property type="evidence" value="ECO:0007669"/>
    <property type="project" value="UniProtKB-UniRule"/>
</dbReference>
<dbReference type="Pfam" id="PF07317">
    <property type="entry name" value="PilZN"/>
    <property type="match status" value="1"/>
</dbReference>
<feature type="domain" description="PilZ" evidence="5">
    <location>
        <begin position="128"/>
        <end position="244"/>
    </location>
</feature>
<keyword evidence="3 4" id="KW-0975">Bacterial flagellum</keyword>
<comment type="subunit">
    <text evidence="4">Monomer. Interacts with the flagellar basal bodies.</text>
</comment>
<accession>S9ZPH3</accession>
<evidence type="ECO:0000256" key="1">
    <source>
        <dbReference type="ARBA" id="ARBA00022636"/>
    </source>
</evidence>
<proteinExistence type="inferred from homology"/>
<keyword evidence="8" id="KW-1185">Reference proteome</keyword>
<dbReference type="InterPro" id="IPR009926">
    <property type="entry name" value="T3SS_YcgR_PilZN"/>
</dbReference>
<dbReference type="HAMAP" id="MF_01457">
    <property type="entry name" value="YcgR"/>
    <property type="match status" value="1"/>
</dbReference>
<evidence type="ECO:0000313" key="8">
    <source>
        <dbReference type="Proteomes" id="UP000015455"/>
    </source>
</evidence>
<evidence type="ECO:0000256" key="3">
    <source>
        <dbReference type="ARBA" id="ARBA00023143"/>
    </source>
</evidence>
<dbReference type="EMBL" id="ATJV01000057">
    <property type="protein sequence ID" value="EPZ15422.1"/>
    <property type="molecule type" value="Genomic_DNA"/>
</dbReference>
<dbReference type="InterPro" id="IPR023787">
    <property type="entry name" value="T3SS_YcgR"/>
</dbReference>
<dbReference type="AlphaFoldDB" id="S9ZPH3"/>
<dbReference type="GO" id="GO:0009425">
    <property type="term" value="C:bacterial-type flagellum basal body"/>
    <property type="evidence" value="ECO:0007669"/>
    <property type="project" value="UniProtKB-SubCell"/>
</dbReference>
<reference evidence="7 8" key="1">
    <citation type="submission" date="2013-06" db="EMBL/GenBank/DDBJ databases">
        <title>Draft genome sequence of Thauera terpenica.</title>
        <authorList>
            <person name="Liu B."/>
            <person name="Frostegard A.H."/>
            <person name="Shapleigh J.P."/>
        </authorList>
    </citation>
    <scope>NUCLEOTIDE SEQUENCE [LARGE SCALE GENOMIC DNA]</scope>
    <source>
        <strain evidence="7 8">58Eu</strain>
    </source>
</reference>
<dbReference type="Gene3D" id="2.30.110.10">
    <property type="entry name" value="Electron Transport, Fmn-binding Protein, Chain A"/>
    <property type="match status" value="1"/>
</dbReference>
<sequence>MSDEIQQAPVDISGSDELEKYTLHGRRQIRQLLEELMEHHALIAAHFGNKQSFVTALIGLSEDEDSLFLDVSPDTSINRRVLADDRLLCVTQLDRIRIQFALSELQEVSRSGHNAFRAPVPERILRLQRREFFRLQVPIAHAPSCILNAKGVDDTPRQVDARVLDISVGGVALQLPTAVAEFVIGGKLDDCTLRLPELDPIPLRLEVRNINHNTQRSGTELLRLGCQFVGLSRSGENVIQRYIFNTERERNARERGGI</sequence>
<evidence type="ECO:0000259" key="6">
    <source>
        <dbReference type="Pfam" id="PF07317"/>
    </source>
</evidence>